<feature type="transmembrane region" description="Helical" evidence="7">
    <location>
        <begin position="284"/>
        <end position="302"/>
    </location>
</feature>
<evidence type="ECO:0000256" key="1">
    <source>
        <dbReference type="ARBA" id="ARBA00004651"/>
    </source>
</evidence>
<dbReference type="Pfam" id="PF07690">
    <property type="entry name" value="MFS_1"/>
    <property type="match status" value="1"/>
</dbReference>
<organism evidence="9 10">
    <name type="scientific">Catenulispora pinistramenti</name>
    <dbReference type="NCBI Taxonomy" id="2705254"/>
    <lineage>
        <taxon>Bacteria</taxon>
        <taxon>Bacillati</taxon>
        <taxon>Actinomycetota</taxon>
        <taxon>Actinomycetes</taxon>
        <taxon>Catenulisporales</taxon>
        <taxon>Catenulisporaceae</taxon>
        <taxon>Catenulispora</taxon>
    </lineage>
</organism>
<dbReference type="CDD" id="cd06173">
    <property type="entry name" value="MFS_MefA_like"/>
    <property type="match status" value="1"/>
</dbReference>
<accession>A0ABS5L2T2</accession>
<keyword evidence="3 7" id="KW-0812">Transmembrane</keyword>
<dbReference type="EMBL" id="JAAFYZ010000189">
    <property type="protein sequence ID" value="MBS2552450.1"/>
    <property type="molecule type" value="Genomic_DNA"/>
</dbReference>
<evidence type="ECO:0000259" key="8">
    <source>
        <dbReference type="PROSITE" id="PS50850"/>
    </source>
</evidence>
<feature type="transmembrane region" description="Helical" evidence="7">
    <location>
        <begin position="32"/>
        <end position="57"/>
    </location>
</feature>
<keyword evidence="5 7" id="KW-0472">Membrane</keyword>
<dbReference type="PANTHER" id="PTHR23513:SF6">
    <property type="entry name" value="MAJOR FACILITATOR SUPERFAMILY ASSOCIATED DOMAIN-CONTAINING PROTEIN"/>
    <property type="match status" value="1"/>
</dbReference>
<evidence type="ECO:0000313" key="10">
    <source>
        <dbReference type="Proteomes" id="UP000730482"/>
    </source>
</evidence>
<keyword evidence="10" id="KW-1185">Reference proteome</keyword>
<feature type="transmembrane region" description="Helical" evidence="7">
    <location>
        <begin position="373"/>
        <end position="393"/>
    </location>
</feature>
<keyword evidence="2" id="KW-1003">Cell membrane</keyword>
<keyword evidence="4 7" id="KW-1133">Transmembrane helix</keyword>
<evidence type="ECO:0000256" key="7">
    <source>
        <dbReference type="SAM" id="Phobius"/>
    </source>
</evidence>
<feature type="domain" description="Major facilitator superfamily (MFS) profile" evidence="8">
    <location>
        <begin position="1"/>
        <end position="396"/>
    </location>
</feature>
<feature type="transmembrane region" description="Helical" evidence="7">
    <location>
        <begin position="308"/>
        <end position="331"/>
    </location>
</feature>
<dbReference type="InterPro" id="IPR020846">
    <property type="entry name" value="MFS_dom"/>
</dbReference>
<name>A0ABS5L2T2_9ACTN</name>
<comment type="caution">
    <text evidence="9">The sequence shown here is derived from an EMBL/GenBank/DDBJ whole genome shotgun (WGS) entry which is preliminary data.</text>
</comment>
<evidence type="ECO:0000313" key="9">
    <source>
        <dbReference type="EMBL" id="MBS2552450.1"/>
    </source>
</evidence>
<gene>
    <name evidence="9" type="ORF">KGQ19_36915</name>
</gene>
<evidence type="ECO:0000256" key="2">
    <source>
        <dbReference type="ARBA" id="ARBA00022475"/>
    </source>
</evidence>
<proteinExistence type="predicted"/>
<dbReference type="PANTHER" id="PTHR23513">
    <property type="entry name" value="INTEGRAL MEMBRANE EFFLUX PROTEIN-RELATED"/>
    <property type="match status" value="1"/>
</dbReference>
<feature type="transmembrane region" description="Helical" evidence="7">
    <location>
        <begin position="78"/>
        <end position="101"/>
    </location>
</feature>
<feature type="transmembrane region" description="Helical" evidence="7">
    <location>
        <begin position="250"/>
        <end position="272"/>
    </location>
</feature>
<evidence type="ECO:0000256" key="6">
    <source>
        <dbReference type="SAM" id="MobiDB-lite"/>
    </source>
</evidence>
<dbReference type="SUPFAM" id="SSF103473">
    <property type="entry name" value="MFS general substrate transporter"/>
    <property type="match status" value="1"/>
</dbReference>
<dbReference type="InterPro" id="IPR036259">
    <property type="entry name" value="MFS_trans_sf"/>
</dbReference>
<feature type="transmembrane region" description="Helical" evidence="7">
    <location>
        <begin position="222"/>
        <end position="244"/>
    </location>
</feature>
<feature type="transmembrane region" description="Helical" evidence="7">
    <location>
        <begin position="338"/>
        <end position="361"/>
    </location>
</feature>
<dbReference type="RefSeq" id="WP_212018035.1">
    <property type="nucleotide sequence ID" value="NZ_JAAFYZ010000189.1"/>
</dbReference>
<feature type="transmembrane region" description="Helical" evidence="7">
    <location>
        <begin position="147"/>
        <end position="166"/>
    </location>
</feature>
<dbReference type="InterPro" id="IPR011701">
    <property type="entry name" value="MFS"/>
</dbReference>
<feature type="compositionally biased region" description="Low complexity" evidence="6">
    <location>
        <begin position="400"/>
        <end position="424"/>
    </location>
</feature>
<comment type="subcellular location">
    <subcellularLocation>
        <location evidence="1">Cell membrane</location>
        <topology evidence="1">Multi-pass membrane protein</topology>
    </subcellularLocation>
</comment>
<evidence type="ECO:0000256" key="4">
    <source>
        <dbReference type="ARBA" id="ARBA00022989"/>
    </source>
</evidence>
<dbReference type="PROSITE" id="PS50850">
    <property type="entry name" value="MFS"/>
    <property type="match status" value="1"/>
</dbReference>
<dbReference type="Proteomes" id="UP000730482">
    <property type="component" value="Unassembled WGS sequence"/>
</dbReference>
<evidence type="ECO:0000256" key="3">
    <source>
        <dbReference type="ARBA" id="ARBA00022692"/>
    </source>
</evidence>
<feature type="region of interest" description="Disordered" evidence="6">
    <location>
        <begin position="400"/>
        <end position="427"/>
    </location>
</feature>
<protein>
    <submittedName>
        <fullName evidence="9">MFS transporter</fullName>
    </submittedName>
</protein>
<dbReference type="Gene3D" id="1.20.1250.20">
    <property type="entry name" value="MFS general substrate transporter like domains"/>
    <property type="match status" value="1"/>
</dbReference>
<sequence length="461" mass="46808">MTSTGILRENRDFRRFWTGSTLSTLGSQMSLIAFPLLVLSLGAGAAEAGLVATCSLVTRLALRLPAGNLVDRTDRRRLMLATDLVRLVALGSIPIAGGFGALGYPQLLVVAIVEGSATALFGPASRIAVRDVVPEHQLSDALSKEQAALGTATLVGPFLGGWLFAVDRILPFTADALSYAVSAVLLLGMATRPQPADPATPRPTGALAGVRWLGRRPALLRALLFGSLLNLGGAAAEVAVVVTLREKHTAGTVIGLVMACAGVGAVLGALAAPRVIALLDPGPLFLVVGVVWTFGFAAFAAAPTPLVVGPVLVLLIFLTPPAGILVGRVLLTESPRELLGRISTAADLLMAGLASLGPAAAGVLLQDAGISRTWVLLAAVIAAGTAVAALPLLRGGALSATAESGSSGSVSTESGSSKGVSSEEQGLGDEVALGDEAVFLEPDLVLHSESDLEDDGSQETP</sequence>
<evidence type="ECO:0000256" key="5">
    <source>
        <dbReference type="ARBA" id="ARBA00023136"/>
    </source>
</evidence>
<reference evidence="9 10" key="1">
    <citation type="submission" date="2020-02" db="EMBL/GenBank/DDBJ databases">
        <title>Acidophilic actinobacteria isolated from forest soil.</title>
        <authorList>
            <person name="Golinska P."/>
        </authorList>
    </citation>
    <scope>NUCLEOTIDE SEQUENCE [LARGE SCALE GENOMIC DNA]</scope>
    <source>
        <strain evidence="9 10">NL8</strain>
    </source>
</reference>